<dbReference type="InterPro" id="IPR051783">
    <property type="entry name" value="NAD(P)-dependent_oxidoreduct"/>
</dbReference>
<dbReference type="PANTHER" id="PTHR48079:SF6">
    <property type="entry name" value="NAD(P)-BINDING DOMAIN-CONTAINING PROTEIN-RELATED"/>
    <property type="match status" value="1"/>
</dbReference>
<dbReference type="Pfam" id="PF01370">
    <property type="entry name" value="Epimerase"/>
    <property type="match status" value="1"/>
</dbReference>
<dbReference type="PANTHER" id="PTHR48079">
    <property type="entry name" value="PROTEIN YEEZ"/>
    <property type="match status" value="1"/>
</dbReference>
<evidence type="ECO:0000313" key="3">
    <source>
        <dbReference type="Proteomes" id="UP001595878"/>
    </source>
</evidence>
<protein>
    <submittedName>
        <fullName evidence="2">NAD-dependent epimerase/dehydratase family protein</fullName>
    </submittedName>
</protein>
<reference evidence="3" key="1">
    <citation type="journal article" date="2019" name="Int. J. Syst. Evol. Microbiol.">
        <title>The Global Catalogue of Microorganisms (GCM) 10K type strain sequencing project: providing services to taxonomists for standard genome sequencing and annotation.</title>
        <authorList>
            <consortium name="The Broad Institute Genomics Platform"/>
            <consortium name="The Broad Institute Genome Sequencing Center for Infectious Disease"/>
            <person name="Wu L."/>
            <person name="Ma J."/>
        </authorList>
    </citation>
    <scope>NUCLEOTIDE SEQUENCE [LARGE SCALE GENOMIC DNA]</scope>
    <source>
        <strain evidence="3">CGMCC 4.7427</strain>
    </source>
</reference>
<dbReference type="RefSeq" id="WP_380033646.1">
    <property type="nucleotide sequence ID" value="NZ_JBHSHB010000014.1"/>
</dbReference>
<comment type="caution">
    <text evidence="2">The sequence shown here is derived from an EMBL/GenBank/DDBJ whole genome shotgun (WGS) entry which is preliminary data.</text>
</comment>
<gene>
    <name evidence="2" type="ORF">ACFO5T_08715</name>
</gene>
<dbReference type="InterPro" id="IPR001509">
    <property type="entry name" value="Epimerase_deHydtase"/>
</dbReference>
<dbReference type="Gene3D" id="3.40.50.720">
    <property type="entry name" value="NAD(P)-binding Rossmann-like Domain"/>
    <property type="match status" value="1"/>
</dbReference>
<organism evidence="2 3">
    <name type="scientific">Dokdonia genika</name>
    <dbReference type="NCBI Taxonomy" id="308113"/>
    <lineage>
        <taxon>Bacteria</taxon>
        <taxon>Pseudomonadati</taxon>
        <taxon>Bacteroidota</taxon>
        <taxon>Flavobacteriia</taxon>
        <taxon>Flavobacteriales</taxon>
        <taxon>Flavobacteriaceae</taxon>
        <taxon>Dokdonia</taxon>
    </lineage>
</organism>
<evidence type="ECO:0000313" key="2">
    <source>
        <dbReference type="EMBL" id="MFC4690508.1"/>
    </source>
</evidence>
<dbReference type="Proteomes" id="UP001595878">
    <property type="component" value="Unassembled WGS sequence"/>
</dbReference>
<accession>A0ABV9L9X8</accession>
<evidence type="ECO:0000259" key="1">
    <source>
        <dbReference type="Pfam" id="PF01370"/>
    </source>
</evidence>
<dbReference type="SUPFAM" id="SSF51735">
    <property type="entry name" value="NAD(P)-binding Rossmann-fold domains"/>
    <property type="match status" value="1"/>
</dbReference>
<dbReference type="InterPro" id="IPR036291">
    <property type="entry name" value="NAD(P)-bd_dom_sf"/>
</dbReference>
<dbReference type="EMBL" id="JBHSHB010000014">
    <property type="protein sequence ID" value="MFC4690508.1"/>
    <property type="molecule type" value="Genomic_DNA"/>
</dbReference>
<proteinExistence type="predicted"/>
<name>A0ABV9L9X8_9FLAO</name>
<feature type="domain" description="NAD-dependent epimerase/dehydratase" evidence="1">
    <location>
        <begin position="2"/>
        <end position="199"/>
    </location>
</feature>
<keyword evidence="3" id="KW-1185">Reference proteome</keyword>
<sequence>MILITGSTGLVGRHLLLSLIESGKPVRALYRSEDKKEEVLAYYAFAKAESHTHLIEWTLGDITDIPALSAAFTGVTHVYHCAALISFDPYRFDELTKVNVEGTANVVNLSLSNSVEKLIHLSSIATLASTPNNPITEENYWDPDAENSVYALTKNGAEMEVWRGTEEGLNAVIFNPGIILGEGDYTSGSGSLFTYILKKKLYYPTGSTGIIDVKDLSALMIKGMASSIQQERYIAVGHTISYQQLLTTIAKTLKTKAPQRAISTGFLKILNMLDAMRGLFTRKRQITSLSYKSLQSNSVYSNQKLCEGFAYTPTPLVETLGRVAKHINS</sequence>